<dbReference type="InterPro" id="IPR035906">
    <property type="entry name" value="MetI-like_sf"/>
</dbReference>
<keyword evidence="10" id="KW-1185">Reference proteome</keyword>
<evidence type="ECO:0000259" key="8">
    <source>
        <dbReference type="PROSITE" id="PS50928"/>
    </source>
</evidence>
<organism evidence="9 10">
    <name type="scientific">Paenibacillus nasutitermitis</name>
    <dbReference type="NCBI Taxonomy" id="1652958"/>
    <lineage>
        <taxon>Bacteria</taxon>
        <taxon>Bacillati</taxon>
        <taxon>Bacillota</taxon>
        <taxon>Bacilli</taxon>
        <taxon>Bacillales</taxon>
        <taxon>Paenibacillaceae</taxon>
        <taxon>Paenibacillus</taxon>
    </lineage>
</organism>
<gene>
    <name evidence="9" type="primary">ytcP</name>
    <name evidence="9" type="ORF">GCM10010911_17240</name>
</gene>
<reference evidence="9" key="2">
    <citation type="submission" date="2020-09" db="EMBL/GenBank/DDBJ databases">
        <authorList>
            <person name="Sun Q."/>
            <person name="Zhou Y."/>
        </authorList>
    </citation>
    <scope>NUCLEOTIDE SEQUENCE</scope>
    <source>
        <strain evidence="9">CGMCC 1.15178</strain>
    </source>
</reference>
<keyword evidence="4 7" id="KW-0812">Transmembrane</keyword>
<dbReference type="InterPro" id="IPR000515">
    <property type="entry name" value="MetI-like"/>
</dbReference>
<evidence type="ECO:0000256" key="6">
    <source>
        <dbReference type="ARBA" id="ARBA00023136"/>
    </source>
</evidence>
<dbReference type="CDD" id="cd06261">
    <property type="entry name" value="TM_PBP2"/>
    <property type="match status" value="1"/>
</dbReference>
<dbReference type="Proteomes" id="UP000612456">
    <property type="component" value="Unassembled WGS sequence"/>
</dbReference>
<protein>
    <submittedName>
        <fullName evidence="9">ABC transporter permease protein YtcP</fullName>
    </submittedName>
</protein>
<accession>A0A916YTV6</accession>
<feature type="transmembrane region" description="Helical" evidence="7">
    <location>
        <begin position="12"/>
        <end position="36"/>
    </location>
</feature>
<feature type="transmembrane region" description="Helical" evidence="7">
    <location>
        <begin position="144"/>
        <end position="164"/>
    </location>
</feature>
<name>A0A916YTV6_9BACL</name>
<dbReference type="GO" id="GO:0005886">
    <property type="term" value="C:plasma membrane"/>
    <property type="evidence" value="ECO:0007669"/>
    <property type="project" value="UniProtKB-SubCell"/>
</dbReference>
<evidence type="ECO:0000313" key="9">
    <source>
        <dbReference type="EMBL" id="GGD59936.1"/>
    </source>
</evidence>
<dbReference type="PANTHER" id="PTHR43744:SF9">
    <property type="entry name" value="POLYGALACTURONAN_RHAMNOGALACTURONAN TRANSPORT SYSTEM PERMEASE PROTEIN YTCP"/>
    <property type="match status" value="1"/>
</dbReference>
<reference evidence="9" key="1">
    <citation type="journal article" date="2014" name="Int. J. Syst. Evol. Microbiol.">
        <title>Complete genome sequence of Corynebacterium casei LMG S-19264T (=DSM 44701T), isolated from a smear-ripened cheese.</title>
        <authorList>
            <consortium name="US DOE Joint Genome Institute (JGI-PGF)"/>
            <person name="Walter F."/>
            <person name="Albersmeier A."/>
            <person name="Kalinowski J."/>
            <person name="Ruckert C."/>
        </authorList>
    </citation>
    <scope>NUCLEOTIDE SEQUENCE</scope>
    <source>
        <strain evidence="9">CGMCC 1.15178</strain>
    </source>
</reference>
<dbReference type="AlphaFoldDB" id="A0A916YTV6"/>
<keyword evidence="3" id="KW-1003">Cell membrane</keyword>
<dbReference type="EMBL" id="BMHP01000001">
    <property type="protein sequence ID" value="GGD59936.1"/>
    <property type="molecule type" value="Genomic_DNA"/>
</dbReference>
<evidence type="ECO:0000256" key="1">
    <source>
        <dbReference type="ARBA" id="ARBA00004651"/>
    </source>
</evidence>
<comment type="similarity">
    <text evidence="7">Belongs to the binding-protein-dependent transport system permease family.</text>
</comment>
<feature type="transmembrane region" description="Helical" evidence="7">
    <location>
        <begin position="262"/>
        <end position="279"/>
    </location>
</feature>
<dbReference type="SUPFAM" id="SSF161098">
    <property type="entry name" value="MetI-like"/>
    <property type="match status" value="1"/>
</dbReference>
<keyword evidence="2 7" id="KW-0813">Transport</keyword>
<dbReference type="Pfam" id="PF00528">
    <property type="entry name" value="BPD_transp_1"/>
    <property type="match status" value="1"/>
</dbReference>
<evidence type="ECO:0000256" key="3">
    <source>
        <dbReference type="ARBA" id="ARBA00022475"/>
    </source>
</evidence>
<comment type="subcellular location">
    <subcellularLocation>
        <location evidence="1 7">Cell membrane</location>
        <topology evidence="1 7">Multi-pass membrane protein</topology>
    </subcellularLocation>
</comment>
<evidence type="ECO:0000313" key="10">
    <source>
        <dbReference type="Proteomes" id="UP000612456"/>
    </source>
</evidence>
<feature type="transmembrane region" description="Helical" evidence="7">
    <location>
        <begin position="82"/>
        <end position="100"/>
    </location>
</feature>
<sequence>METKLNRGNLVFNALNIVFMLILALLCVIPVIHIWALSFSSSSAAAAGEVSLWPVDWSLNSYKYVLQNDQFFDSVLITLQRTLLGTAISMILSILTAYPLSKMSTDFRSRTFYAWYFVFTILFYGGLIPWYITVQMTGIMDTIWALILPGAVQVFNVILLLNFFRGLPKELEESAFMDGAGYMTTLWRIYVPLSLPALATLTLLTVVYHWNAWFDGLILMNSPERYPLSTYLQTIVIQSDLTQINSQTAQFMTTISDRTVKASQIFLGALPIIAVYPFLQRFFVKGLVLGSVKE</sequence>
<evidence type="ECO:0000256" key="4">
    <source>
        <dbReference type="ARBA" id="ARBA00022692"/>
    </source>
</evidence>
<evidence type="ECO:0000256" key="2">
    <source>
        <dbReference type="ARBA" id="ARBA00022448"/>
    </source>
</evidence>
<evidence type="ECO:0000256" key="5">
    <source>
        <dbReference type="ARBA" id="ARBA00022989"/>
    </source>
</evidence>
<feature type="transmembrane region" description="Helical" evidence="7">
    <location>
        <begin position="185"/>
        <end position="210"/>
    </location>
</feature>
<keyword evidence="6 7" id="KW-0472">Membrane</keyword>
<proteinExistence type="inferred from homology"/>
<dbReference type="Gene3D" id="1.10.3720.10">
    <property type="entry name" value="MetI-like"/>
    <property type="match status" value="1"/>
</dbReference>
<comment type="caution">
    <text evidence="9">The sequence shown here is derived from an EMBL/GenBank/DDBJ whole genome shotgun (WGS) entry which is preliminary data.</text>
</comment>
<dbReference type="PROSITE" id="PS50928">
    <property type="entry name" value="ABC_TM1"/>
    <property type="match status" value="1"/>
</dbReference>
<feature type="domain" description="ABC transmembrane type-1" evidence="8">
    <location>
        <begin position="75"/>
        <end position="276"/>
    </location>
</feature>
<keyword evidence="5 7" id="KW-1133">Transmembrane helix</keyword>
<feature type="transmembrane region" description="Helical" evidence="7">
    <location>
        <begin position="112"/>
        <end position="132"/>
    </location>
</feature>
<dbReference type="PANTHER" id="PTHR43744">
    <property type="entry name" value="ABC TRANSPORTER PERMEASE PROTEIN MG189-RELATED-RELATED"/>
    <property type="match status" value="1"/>
</dbReference>
<evidence type="ECO:0000256" key="7">
    <source>
        <dbReference type="RuleBase" id="RU363032"/>
    </source>
</evidence>
<dbReference type="GO" id="GO:0055085">
    <property type="term" value="P:transmembrane transport"/>
    <property type="evidence" value="ECO:0007669"/>
    <property type="project" value="InterPro"/>
</dbReference>